<proteinExistence type="predicted"/>
<evidence type="ECO:0000313" key="3">
    <source>
        <dbReference type="Proteomes" id="UP000054166"/>
    </source>
</evidence>
<feature type="compositionally biased region" description="Basic and acidic residues" evidence="1">
    <location>
        <begin position="25"/>
        <end position="39"/>
    </location>
</feature>
<dbReference type="STRING" id="765440.A0A0C3G0M7"/>
<dbReference type="Proteomes" id="UP000054166">
    <property type="component" value="Unassembled WGS sequence"/>
</dbReference>
<reference evidence="3" key="2">
    <citation type="submission" date="2015-01" db="EMBL/GenBank/DDBJ databases">
        <title>Evolutionary Origins and Diversification of the Mycorrhizal Mutualists.</title>
        <authorList>
            <consortium name="DOE Joint Genome Institute"/>
            <consortium name="Mycorrhizal Genomics Consortium"/>
            <person name="Kohler A."/>
            <person name="Kuo A."/>
            <person name="Nagy L.G."/>
            <person name="Floudas D."/>
            <person name="Copeland A."/>
            <person name="Barry K.W."/>
            <person name="Cichocki N."/>
            <person name="Veneault-Fourrey C."/>
            <person name="LaButti K."/>
            <person name="Lindquist E.A."/>
            <person name="Lipzen A."/>
            <person name="Lundell T."/>
            <person name="Morin E."/>
            <person name="Murat C."/>
            <person name="Riley R."/>
            <person name="Ohm R."/>
            <person name="Sun H."/>
            <person name="Tunlid A."/>
            <person name="Henrissat B."/>
            <person name="Grigoriev I.V."/>
            <person name="Hibbett D.S."/>
            <person name="Martin F."/>
        </authorList>
    </citation>
    <scope>NUCLEOTIDE SEQUENCE [LARGE SCALE GENOMIC DNA]</scope>
    <source>
        <strain evidence="3">F 1598</strain>
    </source>
</reference>
<dbReference type="EMBL" id="KN832988">
    <property type="protein sequence ID" value="KIM84221.1"/>
    <property type="molecule type" value="Genomic_DNA"/>
</dbReference>
<evidence type="ECO:0000313" key="2">
    <source>
        <dbReference type="EMBL" id="KIM84221.1"/>
    </source>
</evidence>
<name>A0A0C3G0M7_PILCF</name>
<organism evidence="2 3">
    <name type="scientific">Piloderma croceum (strain F 1598)</name>
    <dbReference type="NCBI Taxonomy" id="765440"/>
    <lineage>
        <taxon>Eukaryota</taxon>
        <taxon>Fungi</taxon>
        <taxon>Dikarya</taxon>
        <taxon>Basidiomycota</taxon>
        <taxon>Agaricomycotina</taxon>
        <taxon>Agaricomycetes</taxon>
        <taxon>Agaricomycetidae</taxon>
        <taxon>Atheliales</taxon>
        <taxon>Atheliaceae</taxon>
        <taxon>Piloderma</taxon>
    </lineage>
</organism>
<dbReference type="InParanoid" id="A0A0C3G0M7"/>
<accession>A0A0C3G0M7</accession>
<feature type="compositionally biased region" description="Basic residues" evidence="1">
    <location>
        <begin position="43"/>
        <end position="52"/>
    </location>
</feature>
<sequence>MFSSPTPAPGSRTVATTALRSAGLIDRDQRMRDATDKPGGRKGPSKIRAHRPRAIDAYKGESKPGPSRTSMVNTRLLIFFSFRGSGSCAHSLVS</sequence>
<protein>
    <submittedName>
        <fullName evidence="2">Uncharacterized protein</fullName>
    </submittedName>
</protein>
<dbReference type="AlphaFoldDB" id="A0A0C3G0M7"/>
<dbReference type="OrthoDB" id="3034621at2759"/>
<gene>
    <name evidence="2" type="ORF">PILCRDRAFT_68075</name>
</gene>
<keyword evidence="3" id="KW-1185">Reference proteome</keyword>
<dbReference type="HOGENOM" id="CLU_185481_0_0_1"/>
<feature type="compositionally biased region" description="Basic and acidic residues" evidence="1">
    <location>
        <begin position="53"/>
        <end position="62"/>
    </location>
</feature>
<evidence type="ECO:0000256" key="1">
    <source>
        <dbReference type="SAM" id="MobiDB-lite"/>
    </source>
</evidence>
<reference evidence="2 3" key="1">
    <citation type="submission" date="2014-04" db="EMBL/GenBank/DDBJ databases">
        <authorList>
            <consortium name="DOE Joint Genome Institute"/>
            <person name="Kuo A."/>
            <person name="Tarkka M."/>
            <person name="Buscot F."/>
            <person name="Kohler A."/>
            <person name="Nagy L.G."/>
            <person name="Floudas D."/>
            <person name="Copeland A."/>
            <person name="Barry K.W."/>
            <person name="Cichocki N."/>
            <person name="Veneault-Fourrey C."/>
            <person name="LaButti K."/>
            <person name="Lindquist E.A."/>
            <person name="Lipzen A."/>
            <person name="Lundell T."/>
            <person name="Morin E."/>
            <person name="Murat C."/>
            <person name="Sun H."/>
            <person name="Tunlid A."/>
            <person name="Henrissat B."/>
            <person name="Grigoriev I.V."/>
            <person name="Hibbett D.S."/>
            <person name="Martin F."/>
            <person name="Nordberg H.P."/>
            <person name="Cantor M.N."/>
            <person name="Hua S.X."/>
        </authorList>
    </citation>
    <scope>NUCLEOTIDE SEQUENCE [LARGE SCALE GENOMIC DNA]</scope>
    <source>
        <strain evidence="2 3">F 1598</strain>
    </source>
</reference>
<feature type="region of interest" description="Disordered" evidence="1">
    <location>
        <begin position="1"/>
        <end position="69"/>
    </location>
</feature>